<evidence type="ECO:0000256" key="1">
    <source>
        <dbReference type="ARBA" id="ARBA00022448"/>
    </source>
</evidence>
<evidence type="ECO:0000313" key="6">
    <source>
        <dbReference type="Proteomes" id="UP001243009"/>
    </source>
</evidence>
<name>A0ABT9E1W0_9PROT</name>
<dbReference type="Pfam" id="PF00005">
    <property type="entry name" value="ABC_tran"/>
    <property type="match status" value="1"/>
</dbReference>
<keyword evidence="6" id="KW-1185">Reference proteome</keyword>
<evidence type="ECO:0000259" key="4">
    <source>
        <dbReference type="PROSITE" id="PS50893"/>
    </source>
</evidence>
<evidence type="ECO:0000256" key="2">
    <source>
        <dbReference type="ARBA" id="ARBA00022741"/>
    </source>
</evidence>
<keyword evidence="2" id="KW-0547">Nucleotide-binding</keyword>
<dbReference type="SMART" id="SM00382">
    <property type="entry name" value="AAA"/>
    <property type="match status" value="1"/>
</dbReference>
<dbReference type="InterPro" id="IPR013611">
    <property type="entry name" value="Transp-assoc_OB_typ2"/>
</dbReference>
<dbReference type="InterPro" id="IPR027417">
    <property type="entry name" value="P-loop_NTPase"/>
</dbReference>
<dbReference type="PANTHER" id="PTHR42781:SF4">
    <property type="entry name" value="SPERMIDINE_PUTRESCINE IMPORT ATP-BINDING PROTEIN POTA"/>
    <property type="match status" value="1"/>
</dbReference>
<dbReference type="InterPro" id="IPR003439">
    <property type="entry name" value="ABC_transporter-like_ATP-bd"/>
</dbReference>
<organism evidence="5 6">
    <name type="scientific">Paracraurococcus lichenis</name>
    <dbReference type="NCBI Taxonomy" id="3064888"/>
    <lineage>
        <taxon>Bacteria</taxon>
        <taxon>Pseudomonadati</taxon>
        <taxon>Pseudomonadota</taxon>
        <taxon>Alphaproteobacteria</taxon>
        <taxon>Acetobacterales</taxon>
        <taxon>Roseomonadaceae</taxon>
        <taxon>Paracraurococcus</taxon>
    </lineage>
</organism>
<dbReference type="InterPro" id="IPR008995">
    <property type="entry name" value="Mo/tungstate-bd_C_term_dom"/>
</dbReference>
<accession>A0ABT9E1W0</accession>
<evidence type="ECO:0000256" key="3">
    <source>
        <dbReference type="ARBA" id="ARBA00022840"/>
    </source>
</evidence>
<dbReference type="Gene3D" id="3.40.50.300">
    <property type="entry name" value="P-loop containing nucleotide triphosphate hydrolases"/>
    <property type="match status" value="1"/>
</dbReference>
<dbReference type="SUPFAM" id="SSF52540">
    <property type="entry name" value="P-loop containing nucleoside triphosphate hydrolases"/>
    <property type="match status" value="1"/>
</dbReference>
<dbReference type="Proteomes" id="UP001243009">
    <property type="component" value="Unassembled WGS sequence"/>
</dbReference>
<keyword evidence="1" id="KW-0813">Transport</keyword>
<reference evidence="5 6" key="1">
    <citation type="submission" date="2023-08" db="EMBL/GenBank/DDBJ databases">
        <title>The draft genome sequence of Paracraurococcus sp. LOR1-02.</title>
        <authorList>
            <person name="Kingkaew E."/>
            <person name="Tanasupawat S."/>
        </authorList>
    </citation>
    <scope>NUCLEOTIDE SEQUENCE [LARGE SCALE GENOMIC DNA]</scope>
    <source>
        <strain evidence="5 6">LOR1-02</strain>
    </source>
</reference>
<dbReference type="PANTHER" id="PTHR42781">
    <property type="entry name" value="SPERMIDINE/PUTRESCINE IMPORT ATP-BINDING PROTEIN POTA"/>
    <property type="match status" value="1"/>
</dbReference>
<comment type="caution">
    <text evidence="5">The sequence shown here is derived from an EMBL/GenBank/DDBJ whole genome shotgun (WGS) entry which is preliminary data.</text>
</comment>
<dbReference type="Pfam" id="PF08402">
    <property type="entry name" value="TOBE_2"/>
    <property type="match status" value="1"/>
</dbReference>
<sequence length="356" mass="37609">MGAPLLRLDSVSKPSLGLHGVSLAIPMGATTVLLGAAGSGRTGVLRLLAGLASPDTGRLLLDGAPFDRPPPGWRGAGLWQPLGTPGRLRTVEQVVTAPVLGLPPRERAAHVARALTAFGLDGQEAQRVDRLGELPQRRLALARAIAPLPSLLLLDEPFAGLDQALRERLALELRAVLREAGMTAVLATREREEALLLAAHLAVLEDGQVAQEGTPQQLYDEPASAAVAALTGECNRLPGTVLALEEAECQVRLDCGPELWTRRGDVAGPGSRCVVAVRPERVAVAAMRAEEMGEGALPAALRDIIFRGDHWRLELELGRGGSLIAKRPAGSRVPRPGGPAAVAWDPYAGFAFRVFR</sequence>
<protein>
    <submittedName>
        <fullName evidence="5">ABC transporter ATP-binding protein</fullName>
    </submittedName>
</protein>
<gene>
    <name evidence="5" type="ORF">Q7A36_17500</name>
</gene>
<dbReference type="Gene3D" id="2.40.50.100">
    <property type="match status" value="1"/>
</dbReference>
<dbReference type="RefSeq" id="WP_305105016.1">
    <property type="nucleotide sequence ID" value="NZ_JAUTWS010000016.1"/>
</dbReference>
<feature type="domain" description="ABC transporter" evidence="4">
    <location>
        <begin position="6"/>
        <end position="231"/>
    </location>
</feature>
<dbReference type="GO" id="GO:0005524">
    <property type="term" value="F:ATP binding"/>
    <property type="evidence" value="ECO:0007669"/>
    <property type="project" value="UniProtKB-KW"/>
</dbReference>
<proteinExistence type="predicted"/>
<dbReference type="InterPro" id="IPR003593">
    <property type="entry name" value="AAA+_ATPase"/>
</dbReference>
<dbReference type="EMBL" id="JAUTWS010000016">
    <property type="protein sequence ID" value="MDO9710152.1"/>
    <property type="molecule type" value="Genomic_DNA"/>
</dbReference>
<evidence type="ECO:0000313" key="5">
    <source>
        <dbReference type="EMBL" id="MDO9710152.1"/>
    </source>
</evidence>
<dbReference type="SUPFAM" id="SSF50331">
    <property type="entry name" value="MOP-like"/>
    <property type="match status" value="1"/>
</dbReference>
<keyword evidence="3 5" id="KW-0067">ATP-binding</keyword>
<dbReference type="PROSITE" id="PS50893">
    <property type="entry name" value="ABC_TRANSPORTER_2"/>
    <property type="match status" value="1"/>
</dbReference>
<dbReference type="InterPro" id="IPR050093">
    <property type="entry name" value="ABC_SmlMolc_Importer"/>
</dbReference>